<evidence type="ECO:0000313" key="1">
    <source>
        <dbReference type="EMBL" id="MCE8025763.1"/>
    </source>
</evidence>
<sequence>MAQTLVTENYIIEIKNNCAEGVVVCDDITYIGTSKTSGNHIELSGQTHHVMCADGVTPCRFLGYIFENGNVTYFVDQAGAIKVTQNETVLVEETGEWVY</sequence>
<proteinExistence type="predicted"/>
<reference evidence="1 2" key="1">
    <citation type="journal article" date="2021" name="Front. Microbiol.">
        <title>Aerobic Denitrification and Heterotrophic Sulfur Oxidation in the Genus Halomonas Revealed by Six Novel Species Characterizations and Genome-Based Analysis.</title>
        <authorList>
            <person name="Wang L."/>
            <person name="Shao Z."/>
        </authorList>
    </citation>
    <scope>NUCLEOTIDE SEQUENCE [LARGE SCALE GENOMIC DNA]</scope>
    <source>
        <strain evidence="1 2">MCCC 1A11058</strain>
    </source>
</reference>
<organism evidence="1 2">
    <name type="scientific">Billgrantia aerodenitrificans</name>
    <dbReference type="NCBI Taxonomy" id="2733483"/>
    <lineage>
        <taxon>Bacteria</taxon>
        <taxon>Pseudomonadati</taxon>
        <taxon>Pseudomonadota</taxon>
        <taxon>Gammaproteobacteria</taxon>
        <taxon>Oceanospirillales</taxon>
        <taxon>Halomonadaceae</taxon>
        <taxon>Billgrantia</taxon>
    </lineage>
</organism>
<evidence type="ECO:0008006" key="3">
    <source>
        <dbReference type="Google" id="ProtNLM"/>
    </source>
</evidence>
<gene>
    <name evidence="1" type="ORF">HOP59_16665</name>
</gene>
<accession>A0ABS9AW34</accession>
<dbReference type="Proteomes" id="UP001320272">
    <property type="component" value="Unassembled WGS sequence"/>
</dbReference>
<name>A0ABS9AW34_9GAMM</name>
<dbReference type="EMBL" id="JABFTV010000009">
    <property type="protein sequence ID" value="MCE8025763.1"/>
    <property type="molecule type" value="Genomic_DNA"/>
</dbReference>
<keyword evidence="2" id="KW-1185">Reference proteome</keyword>
<protein>
    <recommendedName>
        <fullName evidence="3">Phage protein</fullName>
    </recommendedName>
</protein>
<comment type="caution">
    <text evidence="1">The sequence shown here is derived from an EMBL/GenBank/DDBJ whole genome shotgun (WGS) entry which is preliminary data.</text>
</comment>
<evidence type="ECO:0000313" key="2">
    <source>
        <dbReference type="Proteomes" id="UP001320272"/>
    </source>
</evidence>